<accession>A0ABQ8ISG8</accession>
<sequence>MSSINDEEQDDIGNQKSEKIMCQDLSRIDLNKESPGQGTIEETTTDNSIIVDDDDNDQQQDKAMEIENEPIFTQKTGWQKYFGQGGDPGFKCNSGSDEENNDDDDDGQIPMLYQIDEDSWESYFEEDFEDFDYY</sequence>
<feature type="region of interest" description="Disordered" evidence="1">
    <location>
        <begin position="1"/>
        <end position="20"/>
    </location>
</feature>
<dbReference type="Proteomes" id="UP000887458">
    <property type="component" value="Unassembled WGS sequence"/>
</dbReference>
<proteinExistence type="predicted"/>
<evidence type="ECO:0000313" key="2">
    <source>
        <dbReference type="EMBL" id="KAH9413270.1"/>
    </source>
</evidence>
<reference evidence="2 3" key="2">
    <citation type="journal article" date="2022" name="Mol. Biol. Evol.">
        <title>Comparative Genomics Reveals Insights into the Divergent Evolution of Astigmatic Mites and Household Pest Adaptations.</title>
        <authorList>
            <person name="Xiong Q."/>
            <person name="Wan A.T."/>
            <person name="Liu X."/>
            <person name="Fung C.S."/>
            <person name="Xiao X."/>
            <person name="Malainual N."/>
            <person name="Hou J."/>
            <person name="Wang L."/>
            <person name="Wang M."/>
            <person name="Yang K.Y."/>
            <person name="Cui Y."/>
            <person name="Leung E.L."/>
            <person name="Nong W."/>
            <person name="Shin S.K."/>
            <person name="Au S.W."/>
            <person name="Jeong K.Y."/>
            <person name="Chew F.T."/>
            <person name="Hui J.H."/>
            <person name="Leung T.F."/>
            <person name="Tungtrongchitr A."/>
            <person name="Zhong N."/>
            <person name="Liu Z."/>
            <person name="Tsui S.K."/>
        </authorList>
    </citation>
    <scope>NUCLEOTIDE SEQUENCE [LARGE SCALE GENOMIC DNA]</scope>
    <source>
        <strain evidence="2">Derp</strain>
    </source>
</reference>
<feature type="region of interest" description="Disordered" evidence="1">
    <location>
        <begin position="83"/>
        <end position="109"/>
    </location>
</feature>
<evidence type="ECO:0000313" key="3">
    <source>
        <dbReference type="Proteomes" id="UP000887458"/>
    </source>
</evidence>
<dbReference type="EMBL" id="NJHN03000122">
    <property type="protein sequence ID" value="KAH9413270.1"/>
    <property type="molecule type" value="Genomic_DNA"/>
</dbReference>
<evidence type="ECO:0000256" key="1">
    <source>
        <dbReference type="SAM" id="MobiDB-lite"/>
    </source>
</evidence>
<feature type="compositionally biased region" description="Acidic residues" evidence="1">
    <location>
        <begin position="1"/>
        <end position="11"/>
    </location>
</feature>
<protein>
    <submittedName>
        <fullName evidence="2">Uncharacterized protein</fullName>
    </submittedName>
</protein>
<feature type="compositionally biased region" description="Polar residues" evidence="1">
    <location>
        <begin position="34"/>
        <end position="48"/>
    </location>
</feature>
<name>A0ABQ8ISG8_DERPT</name>
<keyword evidence="3" id="KW-1185">Reference proteome</keyword>
<gene>
    <name evidence="2" type="ORF">DERP_012981</name>
</gene>
<feature type="region of interest" description="Disordered" evidence="1">
    <location>
        <begin position="30"/>
        <end position="56"/>
    </location>
</feature>
<comment type="caution">
    <text evidence="2">The sequence shown here is derived from an EMBL/GenBank/DDBJ whole genome shotgun (WGS) entry which is preliminary data.</text>
</comment>
<feature type="compositionally biased region" description="Acidic residues" evidence="1">
    <location>
        <begin position="96"/>
        <end position="107"/>
    </location>
</feature>
<reference evidence="2 3" key="1">
    <citation type="journal article" date="2018" name="J. Allergy Clin. Immunol.">
        <title>High-quality assembly of Dermatophagoides pteronyssinus genome and transcriptome reveals a wide range of novel allergens.</title>
        <authorList>
            <person name="Liu X.Y."/>
            <person name="Yang K.Y."/>
            <person name="Wang M.Q."/>
            <person name="Kwok J.S."/>
            <person name="Zeng X."/>
            <person name="Yang Z."/>
            <person name="Xiao X.J."/>
            <person name="Lau C.P."/>
            <person name="Li Y."/>
            <person name="Huang Z.M."/>
            <person name="Ba J.G."/>
            <person name="Yim A.K."/>
            <person name="Ouyang C.Y."/>
            <person name="Ngai S.M."/>
            <person name="Chan T.F."/>
            <person name="Leung E.L."/>
            <person name="Liu L."/>
            <person name="Liu Z.G."/>
            <person name="Tsui S.K."/>
        </authorList>
    </citation>
    <scope>NUCLEOTIDE SEQUENCE [LARGE SCALE GENOMIC DNA]</scope>
    <source>
        <strain evidence="2">Derp</strain>
    </source>
</reference>
<organism evidence="2 3">
    <name type="scientific">Dermatophagoides pteronyssinus</name>
    <name type="common">European house dust mite</name>
    <dbReference type="NCBI Taxonomy" id="6956"/>
    <lineage>
        <taxon>Eukaryota</taxon>
        <taxon>Metazoa</taxon>
        <taxon>Ecdysozoa</taxon>
        <taxon>Arthropoda</taxon>
        <taxon>Chelicerata</taxon>
        <taxon>Arachnida</taxon>
        <taxon>Acari</taxon>
        <taxon>Acariformes</taxon>
        <taxon>Sarcoptiformes</taxon>
        <taxon>Astigmata</taxon>
        <taxon>Psoroptidia</taxon>
        <taxon>Analgoidea</taxon>
        <taxon>Pyroglyphidae</taxon>
        <taxon>Dermatophagoidinae</taxon>
        <taxon>Dermatophagoides</taxon>
    </lineage>
</organism>